<dbReference type="HAMAP" id="MF_00378">
    <property type="entry name" value="Exonuc_7_L"/>
    <property type="match status" value="1"/>
</dbReference>
<name>A0A382GV02_9ZZZZ</name>
<feature type="domain" description="Exonuclease VII large subunit C-terminal" evidence="5">
    <location>
        <begin position="135"/>
        <end position="266"/>
    </location>
</feature>
<dbReference type="GO" id="GO:0003676">
    <property type="term" value="F:nucleic acid binding"/>
    <property type="evidence" value="ECO:0007669"/>
    <property type="project" value="InterPro"/>
</dbReference>
<evidence type="ECO:0000313" key="7">
    <source>
        <dbReference type="EMBL" id="SVB78694.1"/>
    </source>
</evidence>
<dbReference type="InterPro" id="IPR020579">
    <property type="entry name" value="Exonuc_VII_lsu_C"/>
</dbReference>
<dbReference type="Pfam" id="PF13742">
    <property type="entry name" value="tRNA_anti_2"/>
    <property type="match status" value="1"/>
</dbReference>
<dbReference type="GO" id="GO:0006308">
    <property type="term" value="P:DNA catabolic process"/>
    <property type="evidence" value="ECO:0007669"/>
    <property type="project" value="InterPro"/>
</dbReference>
<evidence type="ECO:0000259" key="5">
    <source>
        <dbReference type="Pfam" id="PF02601"/>
    </source>
</evidence>
<evidence type="ECO:0000256" key="4">
    <source>
        <dbReference type="ARBA" id="ARBA00022839"/>
    </source>
</evidence>
<protein>
    <submittedName>
        <fullName evidence="7">Uncharacterized protein</fullName>
    </submittedName>
</protein>
<dbReference type="InterPro" id="IPR003753">
    <property type="entry name" value="Exonuc_VII_L"/>
</dbReference>
<dbReference type="GO" id="GO:0008855">
    <property type="term" value="F:exodeoxyribonuclease VII activity"/>
    <property type="evidence" value="ECO:0007669"/>
    <property type="project" value="InterPro"/>
</dbReference>
<keyword evidence="2" id="KW-0540">Nuclease</keyword>
<dbReference type="InterPro" id="IPR025824">
    <property type="entry name" value="OB-fold_nuc-bd_dom"/>
</dbReference>
<dbReference type="CDD" id="cd04489">
    <property type="entry name" value="ExoVII_LU_OBF"/>
    <property type="match status" value="1"/>
</dbReference>
<evidence type="ECO:0000259" key="6">
    <source>
        <dbReference type="Pfam" id="PF13742"/>
    </source>
</evidence>
<dbReference type="Pfam" id="PF02601">
    <property type="entry name" value="Exonuc_VII_L"/>
    <property type="match status" value="1"/>
</dbReference>
<dbReference type="NCBIfam" id="TIGR00237">
    <property type="entry name" value="xseA"/>
    <property type="match status" value="1"/>
</dbReference>
<dbReference type="GO" id="GO:0009318">
    <property type="term" value="C:exodeoxyribonuclease VII complex"/>
    <property type="evidence" value="ECO:0007669"/>
    <property type="project" value="InterPro"/>
</dbReference>
<sequence>MEVSTETVDFSSSKDGKVFSVSSLNSKARKLIENSFGMVWVEGEISNLARPSSGHLYWSLKDTQSQVRCAMFRQYNRTLTFQPDNGQQILVRARVSLYEARGEFQLIVDYIEEAGEGLLRRRFEQLKNKLAKEGLFDESRKQPLPRLPKRIGIVTSPSGAAVRDVLTILKRRFPAIPALIYPTPVQGSSAAAEISAALELAESRSDCDLLILTRGGGSLEDLWPFNEEIVARTIGALGIPIIVGVGHEVDFTIADLVADVRAPTPSG</sequence>
<accession>A0A382GV02</accession>
<keyword evidence="1" id="KW-0963">Cytoplasm</keyword>
<reference evidence="7" key="1">
    <citation type="submission" date="2018-05" db="EMBL/GenBank/DDBJ databases">
        <authorList>
            <person name="Lanie J.A."/>
            <person name="Ng W.-L."/>
            <person name="Kazmierczak K.M."/>
            <person name="Andrzejewski T.M."/>
            <person name="Davidsen T.M."/>
            <person name="Wayne K.J."/>
            <person name="Tettelin H."/>
            <person name="Glass J.I."/>
            <person name="Rusch D."/>
            <person name="Podicherti R."/>
            <person name="Tsui H.-C.T."/>
            <person name="Winkler M.E."/>
        </authorList>
    </citation>
    <scope>NUCLEOTIDE SEQUENCE</scope>
</reference>
<gene>
    <name evidence="7" type="ORF">METZ01_LOCUS231548</name>
</gene>
<dbReference type="EMBL" id="UINC01057488">
    <property type="protein sequence ID" value="SVB78694.1"/>
    <property type="molecule type" value="Genomic_DNA"/>
</dbReference>
<evidence type="ECO:0000256" key="3">
    <source>
        <dbReference type="ARBA" id="ARBA00022801"/>
    </source>
</evidence>
<evidence type="ECO:0000256" key="2">
    <source>
        <dbReference type="ARBA" id="ARBA00022722"/>
    </source>
</evidence>
<evidence type="ECO:0000256" key="1">
    <source>
        <dbReference type="ARBA" id="ARBA00022490"/>
    </source>
</evidence>
<organism evidence="7">
    <name type="scientific">marine metagenome</name>
    <dbReference type="NCBI Taxonomy" id="408172"/>
    <lineage>
        <taxon>unclassified sequences</taxon>
        <taxon>metagenomes</taxon>
        <taxon>ecological metagenomes</taxon>
    </lineage>
</organism>
<keyword evidence="4" id="KW-0269">Exonuclease</keyword>
<dbReference type="PANTHER" id="PTHR30008:SF0">
    <property type="entry name" value="EXODEOXYRIBONUCLEASE 7 LARGE SUBUNIT"/>
    <property type="match status" value="1"/>
</dbReference>
<dbReference type="PANTHER" id="PTHR30008">
    <property type="entry name" value="EXODEOXYRIBONUCLEASE 7 LARGE SUBUNIT"/>
    <property type="match status" value="1"/>
</dbReference>
<proteinExistence type="inferred from homology"/>
<dbReference type="AlphaFoldDB" id="A0A382GV02"/>
<feature type="non-terminal residue" evidence="7">
    <location>
        <position position="267"/>
    </location>
</feature>
<keyword evidence="3" id="KW-0378">Hydrolase</keyword>
<feature type="domain" description="OB-fold nucleic acid binding" evidence="6">
    <location>
        <begin position="19"/>
        <end position="112"/>
    </location>
</feature>